<dbReference type="EMBL" id="JBHSNO010000006">
    <property type="protein sequence ID" value="MFC5589790.1"/>
    <property type="molecule type" value="Genomic_DNA"/>
</dbReference>
<dbReference type="SUPFAM" id="SSF48179">
    <property type="entry name" value="6-phosphogluconate dehydrogenase C-terminal domain-like"/>
    <property type="match status" value="2"/>
</dbReference>
<organism evidence="6 7">
    <name type="scientific">Sporosarcina soli</name>
    <dbReference type="NCBI Taxonomy" id="334736"/>
    <lineage>
        <taxon>Bacteria</taxon>
        <taxon>Bacillati</taxon>
        <taxon>Bacillota</taxon>
        <taxon>Bacilli</taxon>
        <taxon>Bacillales</taxon>
        <taxon>Caryophanaceae</taxon>
        <taxon>Sporosarcina</taxon>
    </lineage>
</organism>
<evidence type="ECO:0000313" key="7">
    <source>
        <dbReference type="Proteomes" id="UP001596109"/>
    </source>
</evidence>
<comment type="similarity">
    <text evidence="2">Belongs to the 3-hydroxyacyl-CoA dehydrogenase family.</text>
</comment>
<sequence length="390" mass="43827">MKRKEITTVTVIGAGDMGHGIAQAALLGGLIVHLYDTNNTSLQRGVDKINESLEILHRKGKIKAEEMQFCKTNLHPTLNFQEAIESSPFIFEAVPEIVELKRNLYSDMEKIASRNTIFASNTSNMKISEITKDLQYKDRVVGAHFFNPVVLMKLVEVIRGDETSDETMEITYDLCLKMNKTPVRVEKDSPSFIVNRINAPLRVFLGAIVDNEIAQPEEIDALMKFHGEPMGHFELADYVGLDVTYYSCQYRQQVLHQDYIPYKKLTEKVNSGELGKKAGKGFYDWSVGRPNIDVDKKTDKIKMSDIDLVKLNEAAKLIEEGVATPKDIDLAMVLGTGDKVGPIEKNKGIQLEDAINRLATLAKELNKQVLEPAKILSQAPENVFLWEGQR</sequence>
<evidence type="ECO:0000256" key="3">
    <source>
        <dbReference type="ARBA" id="ARBA00023002"/>
    </source>
</evidence>
<dbReference type="PANTHER" id="PTHR48075:SF5">
    <property type="entry name" value="3-HYDROXYBUTYRYL-COA DEHYDROGENASE"/>
    <property type="match status" value="1"/>
</dbReference>
<dbReference type="PANTHER" id="PTHR48075">
    <property type="entry name" value="3-HYDROXYACYL-COA DEHYDROGENASE FAMILY PROTEIN"/>
    <property type="match status" value="1"/>
</dbReference>
<evidence type="ECO:0000259" key="4">
    <source>
        <dbReference type="Pfam" id="PF00725"/>
    </source>
</evidence>
<dbReference type="InterPro" id="IPR036291">
    <property type="entry name" value="NAD(P)-bd_dom_sf"/>
</dbReference>
<evidence type="ECO:0000256" key="2">
    <source>
        <dbReference type="ARBA" id="ARBA00009463"/>
    </source>
</evidence>
<evidence type="ECO:0000256" key="1">
    <source>
        <dbReference type="ARBA" id="ARBA00005086"/>
    </source>
</evidence>
<proteinExistence type="inferred from homology"/>
<name>A0ABW0TMV5_9BACL</name>
<dbReference type="Gene3D" id="3.40.50.720">
    <property type="entry name" value="NAD(P)-binding Rossmann-like Domain"/>
    <property type="match status" value="1"/>
</dbReference>
<evidence type="ECO:0000313" key="6">
    <source>
        <dbReference type="EMBL" id="MFC5589790.1"/>
    </source>
</evidence>
<dbReference type="InterPro" id="IPR008927">
    <property type="entry name" value="6-PGluconate_DH-like_C_sf"/>
</dbReference>
<dbReference type="InterPro" id="IPR006176">
    <property type="entry name" value="3-OHacyl-CoA_DH_NAD-bd"/>
</dbReference>
<keyword evidence="3" id="KW-0560">Oxidoreductase</keyword>
<dbReference type="InterPro" id="IPR006108">
    <property type="entry name" value="3HC_DH_C"/>
</dbReference>
<comment type="caution">
    <text evidence="6">The sequence shown here is derived from an EMBL/GenBank/DDBJ whole genome shotgun (WGS) entry which is preliminary data.</text>
</comment>
<dbReference type="Pfam" id="PF02737">
    <property type="entry name" value="3HCDH_N"/>
    <property type="match status" value="1"/>
</dbReference>
<dbReference type="Proteomes" id="UP001596109">
    <property type="component" value="Unassembled WGS sequence"/>
</dbReference>
<dbReference type="SUPFAM" id="SSF51735">
    <property type="entry name" value="NAD(P)-binding Rossmann-fold domains"/>
    <property type="match status" value="1"/>
</dbReference>
<comment type="pathway">
    <text evidence="1">Lipid metabolism; butanoate metabolism.</text>
</comment>
<accession>A0ABW0TMV5</accession>
<feature type="domain" description="3-hydroxyacyl-CoA dehydrogenase C-terminal" evidence="4">
    <location>
        <begin position="311"/>
        <end position="378"/>
    </location>
</feature>
<evidence type="ECO:0000259" key="5">
    <source>
        <dbReference type="Pfam" id="PF02737"/>
    </source>
</evidence>
<gene>
    <name evidence="6" type="ORF">ACFPRA_12870</name>
</gene>
<feature type="domain" description="3-hydroxyacyl-CoA dehydrogenase NAD binding" evidence="5">
    <location>
        <begin position="8"/>
        <end position="188"/>
    </location>
</feature>
<dbReference type="Gene3D" id="1.10.1040.10">
    <property type="entry name" value="N-(1-d-carboxylethyl)-l-norvaline Dehydrogenase, domain 2"/>
    <property type="match status" value="2"/>
</dbReference>
<dbReference type="InterPro" id="IPR013328">
    <property type="entry name" value="6PGD_dom2"/>
</dbReference>
<protein>
    <submittedName>
        <fullName evidence="6">3-hydroxyacyl-CoA dehydrogenase NAD-binding domain-containing protein</fullName>
    </submittedName>
</protein>
<reference evidence="7" key="1">
    <citation type="journal article" date="2019" name="Int. J. Syst. Evol. Microbiol.">
        <title>The Global Catalogue of Microorganisms (GCM) 10K type strain sequencing project: providing services to taxonomists for standard genome sequencing and annotation.</title>
        <authorList>
            <consortium name="The Broad Institute Genomics Platform"/>
            <consortium name="The Broad Institute Genome Sequencing Center for Infectious Disease"/>
            <person name="Wu L."/>
            <person name="Ma J."/>
        </authorList>
    </citation>
    <scope>NUCLEOTIDE SEQUENCE [LARGE SCALE GENOMIC DNA]</scope>
    <source>
        <strain evidence="7">CGMCC 4.1434</strain>
    </source>
</reference>
<feature type="domain" description="3-hydroxyacyl-CoA dehydrogenase C-terminal" evidence="4">
    <location>
        <begin position="192"/>
        <end position="285"/>
    </location>
</feature>
<keyword evidence="7" id="KW-1185">Reference proteome</keyword>
<dbReference type="RefSeq" id="WP_381435212.1">
    <property type="nucleotide sequence ID" value="NZ_JBHSNO010000006.1"/>
</dbReference>
<dbReference type="Pfam" id="PF00725">
    <property type="entry name" value="3HCDH"/>
    <property type="match status" value="2"/>
</dbReference>